<accession>A0A975HHC7</accession>
<dbReference type="KEGG" id="psym:J1N51_09045"/>
<dbReference type="Pfam" id="PF00156">
    <property type="entry name" value="Pribosyltran"/>
    <property type="match status" value="1"/>
</dbReference>
<keyword evidence="4" id="KW-1185">Reference proteome</keyword>
<dbReference type="PANTHER" id="PTHR47505">
    <property type="entry name" value="DNA UTILIZATION PROTEIN YHGH"/>
    <property type="match status" value="1"/>
</dbReference>
<dbReference type="PANTHER" id="PTHR47505:SF1">
    <property type="entry name" value="DNA UTILIZATION PROTEIN YHGH"/>
    <property type="match status" value="1"/>
</dbReference>
<dbReference type="AlphaFoldDB" id="A0A975HHC7"/>
<dbReference type="InterPro" id="IPR000836">
    <property type="entry name" value="PRTase_dom"/>
</dbReference>
<evidence type="ECO:0000313" key="4">
    <source>
        <dbReference type="Proteomes" id="UP000682739"/>
    </source>
</evidence>
<feature type="domain" description="Phosphoribosyltransferase" evidence="2">
    <location>
        <begin position="140"/>
        <end position="188"/>
    </location>
</feature>
<gene>
    <name evidence="3" type="ORF">J1N51_09045</name>
</gene>
<dbReference type="InterPro" id="IPR051910">
    <property type="entry name" value="ComF/GntX_DNA_util-trans"/>
</dbReference>
<dbReference type="Gene3D" id="3.40.50.2020">
    <property type="match status" value="1"/>
</dbReference>
<protein>
    <submittedName>
        <fullName evidence="3">ComF family protein</fullName>
    </submittedName>
</protein>
<proteinExistence type="inferred from homology"/>
<name>A0A975HHC7_9GAMM</name>
<evidence type="ECO:0000313" key="3">
    <source>
        <dbReference type="EMBL" id="QTH62908.1"/>
    </source>
</evidence>
<evidence type="ECO:0000256" key="1">
    <source>
        <dbReference type="ARBA" id="ARBA00008007"/>
    </source>
</evidence>
<organism evidence="3 4">
    <name type="scientific">Psychrosphaera ytuae</name>
    <dbReference type="NCBI Taxonomy" id="2820710"/>
    <lineage>
        <taxon>Bacteria</taxon>
        <taxon>Pseudomonadati</taxon>
        <taxon>Pseudomonadota</taxon>
        <taxon>Gammaproteobacteria</taxon>
        <taxon>Alteromonadales</taxon>
        <taxon>Pseudoalteromonadaceae</taxon>
        <taxon>Psychrosphaera</taxon>
    </lineage>
</organism>
<comment type="similarity">
    <text evidence="1">Belongs to the ComF/GntX family.</text>
</comment>
<dbReference type="InterPro" id="IPR029057">
    <property type="entry name" value="PRTase-like"/>
</dbReference>
<dbReference type="EMBL" id="CP072110">
    <property type="protein sequence ID" value="QTH62908.1"/>
    <property type="molecule type" value="Genomic_DNA"/>
</dbReference>
<dbReference type="SUPFAM" id="SSF53271">
    <property type="entry name" value="PRTase-like"/>
    <property type="match status" value="1"/>
</dbReference>
<dbReference type="Proteomes" id="UP000682739">
    <property type="component" value="Chromosome"/>
</dbReference>
<sequence>MPLLPAGLDVCLSQHQQNLCIEYIDGLCSAAVYRWPVNKWVYGLKFGAKPECAKILGYFLAKQLEQHSWTVDHIASVPLSWIRYFNRGYNQSDLLLKEMLLYIHPLCDVGRHTSLYRDLIRHRHTQPQAKLNQQQRMDNVDKVFKCKTPIMGKRILLIDDVVTTAHTINQAARALKNAGATKVYVGCAALKILD</sequence>
<evidence type="ECO:0000259" key="2">
    <source>
        <dbReference type="Pfam" id="PF00156"/>
    </source>
</evidence>
<dbReference type="RefSeq" id="WP_208830578.1">
    <property type="nucleotide sequence ID" value="NZ_CP072110.1"/>
</dbReference>
<reference evidence="3" key="1">
    <citation type="submission" date="2021-03" db="EMBL/GenBank/DDBJ databases">
        <title>Description of Psychrosphaera ytuae sp. nov. isolated from deep sea sediment of South China Sea.</title>
        <authorList>
            <person name="Zhang J."/>
            <person name="Xu X.-D."/>
        </authorList>
    </citation>
    <scope>NUCLEOTIDE SEQUENCE</scope>
    <source>
        <strain evidence="3">MTZ26</strain>
    </source>
</reference>
<dbReference type="CDD" id="cd06223">
    <property type="entry name" value="PRTases_typeI"/>
    <property type="match status" value="1"/>
</dbReference>